<proteinExistence type="predicted"/>
<dbReference type="Pfam" id="PF13556">
    <property type="entry name" value="HTH_30"/>
    <property type="match status" value="1"/>
</dbReference>
<dbReference type="Proteomes" id="UP000239863">
    <property type="component" value="Unassembled WGS sequence"/>
</dbReference>
<comment type="caution">
    <text evidence="2">The sequence shown here is derived from an EMBL/GenBank/DDBJ whole genome shotgun (WGS) entry which is preliminary data.</text>
</comment>
<dbReference type="PANTHER" id="PTHR33744">
    <property type="entry name" value="CARBOHYDRATE DIACID REGULATOR"/>
    <property type="match status" value="1"/>
</dbReference>
<organism evidence="2 3">
    <name type="scientific">Clostridium algidicarnis DSM 15099</name>
    <dbReference type="NCBI Taxonomy" id="1121295"/>
    <lineage>
        <taxon>Bacteria</taxon>
        <taxon>Bacillati</taxon>
        <taxon>Bacillota</taxon>
        <taxon>Clostridia</taxon>
        <taxon>Eubacteriales</taxon>
        <taxon>Clostridiaceae</taxon>
        <taxon>Clostridium</taxon>
    </lineage>
</organism>
<dbReference type="Gene3D" id="1.10.10.2840">
    <property type="entry name" value="PucR C-terminal helix-turn-helix domain"/>
    <property type="match status" value="1"/>
</dbReference>
<protein>
    <submittedName>
        <fullName evidence="2">PucR-like helix-turn-helix protein</fullName>
    </submittedName>
</protein>
<name>A0A2S6FZ44_9CLOT</name>
<dbReference type="InterPro" id="IPR051448">
    <property type="entry name" value="CdaR-like_regulators"/>
</dbReference>
<reference evidence="2 3" key="1">
    <citation type="submission" date="2018-02" db="EMBL/GenBank/DDBJ databases">
        <title>Genomic Encyclopedia of Archaeal and Bacterial Type Strains, Phase II (KMG-II): from individual species to whole genera.</title>
        <authorList>
            <person name="Goeker M."/>
        </authorList>
    </citation>
    <scope>NUCLEOTIDE SEQUENCE [LARGE SCALE GENOMIC DNA]</scope>
    <source>
        <strain evidence="2 3">DSM 15099</strain>
    </source>
</reference>
<dbReference type="EMBL" id="PTIS01000005">
    <property type="protein sequence ID" value="PPK48724.1"/>
    <property type="molecule type" value="Genomic_DNA"/>
</dbReference>
<dbReference type="AlphaFoldDB" id="A0A2S6FZ44"/>
<dbReference type="RefSeq" id="WP_169994007.1">
    <property type="nucleotide sequence ID" value="NZ_PTIS01000005.1"/>
</dbReference>
<sequence length="521" mass="61230">MGVNFSKVCKHFSARYINVLRCDKNLTLFKDVKLITKDQSTFSKDIIYIGNMSFVESKINDAIGATFILINDSKFPLEKLPKNDLNVIELKDSEDIYEIFNYTRDLFLEDIEIVRETSTLLNAAIMDNGLDYIIKVASEILCNPIIIVDINYKILANSTLDDITDKYWRKNIKKGYCSYDFISEIKKMKDMQIGIKSNEPFEVVCKGSPVIKLVSVIKIGNTHVGNIILLSCKRKLLPKDNELLVLTSKIVAAEMKKDSFYKNTKNIAYERIIYDILDGKLSNKEVFNERIKNSNAKFPKRISVFVFDISNYSSYRRQSNYLTDTFNLLFPLKDLVYYKDNIILINDNEKVDEPLQEQEKLKEFLTENKIYLGISKEFSNMIECQKYYFQSIKAIKIGKIRNPKDFIINYRDIQFYDLLSLKSDELNYEEYYHPALSKLKEYDKINKTDFYNTLFVYLKNNQSIQNTSDELLIHRNTTRYRIQKIVDVTHLDVLDNEDMFNIYVSYKIADYLEKFKRYSKV</sequence>
<gene>
    <name evidence="2" type="ORF">BD821_105104</name>
</gene>
<dbReference type="STRING" id="37659.GCA_000703125_01595"/>
<feature type="domain" description="PucR C-terminal helix-turn-helix" evidence="1">
    <location>
        <begin position="452"/>
        <end position="508"/>
    </location>
</feature>
<evidence type="ECO:0000259" key="1">
    <source>
        <dbReference type="Pfam" id="PF13556"/>
    </source>
</evidence>
<evidence type="ECO:0000313" key="2">
    <source>
        <dbReference type="EMBL" id="PPK48724.1"/>
    </source>
</evidence>
<accession>A0A2S6FZ44</accession>
<evidence type="ECO:0000313" key="3">
    <source>
        <dbReference type="Proteomes" id="UP000239863"/>
    </source>
</evidence>
<dbReference type="PANTHER" id="PTHR33744:SF1">
    <property type="entry name" value="DNA-BINDING TRANSCRIPTIONAL ACTIVATOR ADER"/>
    <property type="match status" value="1"/>
</dbReference>
<dbReference type="InterPro" id="IPR042070">
    <property type="entry name" value="PucR_C-HTH_sf"/>
</dbReference>
<dbReference type="InterPro" id="IPR025736">
    <property type="entry name" value="PucR_C-HTH_dom"/>
</dbReference>